<dbReference type="Gene3D" id="2.40.70.10">
    <property type="entry name" value="Acid Proteases"/>
    <property type="match status" value="2"/>
</dbReference>
<evidence type="ECO:0000256" key="3">
    <source>
        <dbReference type="PIRSR" id="PIRSR601461-2"/>
    </source>
</evidence>
<keyword evidence="4" id="KW-0732">Signal</keyword>
<dbReference type="PRINTS" id="PR00792">
    <property type="entry name" value="PEPSIN"/>
</dbReference>
<dbReference type="InterPro" id="IPR001461">
    <property type="entry name" value="Aspartic_peptidase_A1"/>
</dbReference>
<sequence length="459" mass="49952">MAVLKTTLVALFASRALAVPIDEQKEASQNGLLQLPFFPMAAEIGNTGSPKTKRQVMEDLDKFEYKGRHGRTVALGTVIEIGTPPQKVVVEPDTASVKLWVPGLPDGEKPHAEDVTYYDTKRSSSVLDLKRSTEQPYVSQRYHLDMFADNVSVGGLSLKNMTFGVGNMSHPRTASGRLVGTMGLNTLSEDSADTSVMKNLKARNLIKTETFSMALRKKDRGSLTLGGYDTSKFSGPLEKLPVAAPTAGKSRHYVVSLKSLTVSPPDELGADKPLFGADGLVRVDKLTVGIDSGSEGLIVSKRLYEVLRARLGGRWTEGELLQVKCDIIKTTTLDLALTDKTTISIPLHDFLYATHGDECELFIGKNAGIPLPGDLWIGPHFLRRAYTVFSAEENSIYVARGADCGSTLAPINGPIKDVVGKCERQEPDLDSDNIKSPVFKPLSQEEIEKIIAQNIKPKL</sequence>
<proteinExistence type="inferred from homology"/>
<dbReference type="OrthoDB" id="771136at2759"/>
<dbReference type="PANTHER" id="PTHR47966">
    <property type="entry name" value="BETA-SITE APP-CLEAVING ENZYME, ISOFORM A-RELATED"/>
    <property type="match status" value="1"/>
</dbReference>
<evidence type="ECO:0000256" key="2">
    <source>
        <dbReference type="PIRSR" id="PIRSR601461-1"/>
    </source>
</evidence>
<dbReference type="STRING" id="1081109.A0A166V775"/>
<evidence type="ECO:0000256" key="1">
    <source>
        <dbReference type="ARBA" id="ARBA00007447"/>
    </source>
</evidence>
<keyword evidence="7" id="KW-1185">Reference proteome</keyword>
<feature type="disulfide bond" evidence="3">
    <location>
        <begin position="325"/>
        <end position="359"/>
    </location>
</feature>
<accession>A0A166V775</accession>
<evidence type="ECO:0000313" key="6">
    <source>
        <dbReference type="EMBL" id="OAA33346.1"/>
    </source>
</evidence>
<dbReference type="AlphaFoldDB" id="A0A166V775"/>
<dbReference type="InterPro" id="IPR033121">
    <property type="entry name" value="PEPTIDASE_A1"/>
</dbReference>
<feature type="signal peptide" evidence="4">
    <location>
        <begin position="1"/>
        <end position="18"/>
    </location>
</feature>
<dbReference type="EMBL" id="AZGY01000001">
    <property type="protein sequence ID" value="OAA33346.1"/>
    <property type="molecule type" value="Genomic_DNA"/>
</dbReference>
<dbReference type="SUPFAM" id="SSF50630">
    <property type="entry name" value="Acid proteases"/>
    <property type="match status" value="1"/>
</dbReference>
<protein>
    <submittedName>
        <fullName evidence="6">Secreted aspartic proteinase</fullName>
    </submittedName>
</protein>
<dbReference type="InterPro" id="IPR021109">
    <property type="entry name" value="Peptidase_aspartic_dom_sf"/>
</dbReference>
<dbReference type="Pfam" id="PF00026">
    <property type="entry name" value="Asp"/>
    <property type="match status" value="1"/>
</dbReference>
<dbReference type="GO" id="GO:0006508">
    <property type="term" value="P:proteolysis"/>
    <property type="evidence" value="ECO:0007669"/>
    <property type="project" value="InterPro"/>
</dbReference>
<organism evidence="6 7">
    <name type="scientific">Moelleriella libera RCEF 2490</name>
    <dbReference type="NCBI Taxonomy" id="1081109"/>
    <lineage>
        <taxon>Eukaryota</taxon>
        <taxon>Fungi</taxon>
        <taxon>Dikarya</taxon>
        <taxon>Ascomycota</taxon>
        <taxon>Pezizomycotina</taxon>
        <taxon>Sordariomycetes</taxon>
        <taxon>Hypocreomycetidae</taxon>
        <taxon>Hypocreales</taxon>
        <taxon>Clavicipitaceae</taxon>
        <taxon>Moelleriella</taxon>
    </lineage>
</organism>
<evidence type="ECO:0000313" key="7">
    <source>
        <dbReference type="Proteomes" id="UP000078544"/>
    </source>
</evidence>
<name>A0A166V775_9HYPO</name>
<dbReference type="PANTHER" id="PTHR47966:SF51">
    <property type="entry name" value="BETA-SITE APP-CLEAVING ENZYME, ISOFORM A-RELATED"/>
    <property type="match status" value="1"/>
</dbReference>
<feature type="active site" evidence="2">
    <location>
        <position position="93"/>
    </location>
</feature>
<comment type="similarity">
    <text evidence="1">Belongs to the peptidase A1 family.</text>
</comment>
<feature type="active site" evidence="2">
    <location>
        <position position="291"/>
    </location>
</feature>
<dbReference type="GO" id="GO:0004190">
    <property type="term" value="F:aspartic-type endopeptidase activity"/>
    <property type="evidence" value="ECO:0007669"/>
    <property type="project" value="InterPro"/>
</dbReference>
<dbReference type="Proteomes" id="UP000078544">
    <property type="component" value="Unassembled WGS sequence"/>
</dbReference>
<reference evidence="6 7" key="1">
    <citation type="journal article" date="2016" name="Genome Biol. Evol.">
        <title>Divergent and convergent evolution of fungal pathogenicity.</title>
        <authorList>
            <person name="Shang Y."/>
            <person name="Xiao G."/>
            <person name="Zheng P."/>
            <person name="Cen K."/>
            <person name="Zhan S."/>
            <person name="Wang C."/>
        </authorList>
    </citation>
    <scope>NUCLEOTIDE SEQUENCE [LARGE SCALE GENOMIC DNA]</scope>
    <source>
        <strain evidence="6 7">RCEF 2490</strain>
    </source>
</reference>
<feature type="domain" description="Peptidase A1" evidence="5">
    <location>
        <begin position="75"/>
        <end position="399"/>
    </location>
</feature>
<dbReference type="PROSITE" id="PS51767">
    <property type="entry name" value="PEPTIDASE_A1"/>
    <property type="match status" value="1"/>
</dbReference>
<evidence type="ECO:0000259" key="5">
    <source>
        <dbReference type="PROSITE" id="PS51767"/>
    </source>
</evidence>
<feature type="chain" id="PRO_5007881009" evidence="4">
    <location>
        <begin position="19"/>
        <end position="459"/>
    </location>
</feature>
<dbReference type="CDD" id="cd05471">
    <property type="entry name" value="pepsin_like"/>
    <property type="match status" value="1"/>
</dbReference>
<gene>
    <name evidence="6" type="ORF">AAL_00811</name>
</gene>
<keyword evidence="3" id="KW-1015">Disulfide bond</keyword>
<comment type="caution">
    <text evidence="6">The sequence shown here is derived from an EMBL/GenBank/DDBJ whole genome shotgun (WGS) entry which is preliminary data.</text>
</comment>
<evidence type="ECO:0000256" key="4">
    <source>
        <dbReference type="SAM" id="SignalP"/>
    </source>
</evidence>
<dbReference type="InterPro" id="IPR034164">
    <property type="entry name" value="Pepsin-like_dom"/>
</dbReference>